<dbReference type="RefSeq" id="WP_147201150.1">
    <property type="nucleotide sequence ID" value="NZ_AUII01000012.1"/>
</dbReference>
<evidence type="ECO:0000256" key="1">
    <source>
        <dbReference type="SAM" id="MobiDB-lite"/>
    </source>
</evidence>
<dbReference type="AlphaFoldDB" id="A0A511D3E2"/>
<evidence type="ECO:0000259" key="2">
    <source>
        <dbReference type="Pfam" id="PF13443"/>
    </source>
</evidence>
<protein>
    <recommendedName>
        <fullName evidence="2">HTH cro/C1-type domain-containing protein</fullName>
    </recommendedName>
</protein>
<evidence type="ECO:0000313" key="4">
    <source>
        <dbReference type="Proteomes" id="UP000321328"/>
    </source>
</evidence>
<dbReference type="Proteomes" id="UP000321328">
    <property type="component" value="Unassembled WGS sequence"/>
</dbReference>
<accession>A0A511D3E2</accession>
<feature type="compositionally biased region" description="Basic and acidic residues" evidence="1">
    <location>
        <begin position="100"/>
        <end position="109"/>
    </location>
</feature>
<dbReference type="InterPro" id="IPR001387">
    <property type="entry name" value="Cro/C1-type_HTH"/>
</dbReference>
<dbReference type="Pfam" id="PF13443">
    <property type="entry name" value="HTH_26"/>
    <property type="match status" value="1"/>
</dbReference>
<feature type="region of interest" description="Disordered" evidence="1">
    <location>
        <begin position="100"/>
        <end position="155"/>
    </location>
</feature>
<comment type="caution">
    <text evidence="3">The sequence shown here is derived from an EMBL/GenBank/DDBJ whole genome shotgun (WGS) entry which is preliminary data.</text>
</comment>
<name>A0A511D3E2_9PSEU</name>
<feature type="compositionally biased region" description="Basic and acidic residues" evidence="1">
    <location>
        <begin position="124"/>
        <end position="147"/>
    </location>
</feature>
<feature type="domain" description="HTH cro/C1-type" evidence="2">
    <location>
        <begin position="16"/>
        <end position="68"/>
    </location>
</feature>
<evidence type="ECO:0000313" key="3">
    <source>
        <dbReference type="EMBL" id="GEL19292.1"/>
    </source>
</evidence>
<dbReference type="EMBL" id="BJVI01000035">
    <property type="protein sequence ID" value="GEL19292.1"/>
    <property type="molecule type" value="Genomic_DNA"/>
</dbReference>
<proteinExistence type="predicted"/>
<organism evidence="3 4">
    <name type="scientific">Pseudonocardia asaccharolytica DSM 44247 = NBRC 16224</name>
    <dbReference type="NCBI Taxonomy" id="1123024"/>
    <lineage>
        <taxon>Bacteria</taxon>
        <taxon>Bacillati</taxon>
        <taxon>Actinomycetota</taxon>
        <taxon>Actinomycetes</taxon>
        <taxon>Pseudonocardiales</taxon>
        <taxon>Pseudonocardiaceae</taxon>
        <taxon>Pseudonocardia</taxon>
    </lineage>
</organism>
<gene>
    <name evidence="3" type="ORF">PA7_31290</name>
</gene>
<dbReference type="SUPFAM" id="SSF47413">
    <property type="entry name" value="lambda repressor-like DNA-binding domains"/>
    <property type="match status" value="1"/>
</dbReference>
<dbReference type="STRING" id="1123024.GCA_000423625_02823"/>
<dbReference type="GO" id="GO:0003677">
    <property type="term" value="F:DNA binding"/>
    <property type="evidence" value="ECO:0007669"/>
    <property type="project" value="InterPro"/>
</dbReference>
<keyword evidence="4" id="KW-1185">Reference proteome</keyword>
<reference evidence="3 4" key="1">
    <citation type="submission" date="2019-07" db="EMBL/GenBank/DDBJ databases">
        <title>Whole genome shotgun sequence of Pseudonocardia asaccharolytica NBRC 16224.</title>
        <authorList>
            <person name="Hosoyama A."/>
            <person name="Uohara A."/>
            <person name="Ohji S."/>
            <person name="Ichikawa N."/>
        </authorList>
    </citation>
    <scope>NUCLEOTIDE SEQUENCE [LARGE SCALE GENOMIC DNA]</scope>
    <source>
        <strain evidence="3 4">NBRC 16224</strain>
    </source>
</reference>
<dbReference type="InterPro" id="IPR010982">
    <property type="entry name" value="Lambda_DNA-bd_dom_sf"/>
</dbReference>
<sequence length="155" mass="16725">MGNRSDSALYAYVQGLMADQGLTQAEVERRSGLERGIFTRLRSGRDLSHRAVQGLAKTFGVKEAEFLVRLGYRPEGLGATIAADPSRLKNDELLSEVRARMCPDPHPDGGDPETTVVASPVETGRQERGRRPTGRRREPLAADHRGDTGAGAATG</sequence>